<keyword evidence="1 3" id="KW-0238">DNA-binding</keyword>
<name>A0ABS2KUX3_9NOCA</name>
<protein>
    <submittedName>
        <fullName evidence="3">DNA-binding transcriptional MerR regulator</fullName>
    </submittedName>
</protein>
<dbReference type="SMART" id="SM00422">
    <property type="entry name" value="HTH_MERR"/>
    <property type="match status" value="1"/>
</dbReference>
<dbReference type="SUPFAM" id="SSF46955">
    <property type="entry name" value="Putative DNA-binding domain"/>
    <property type="match status" value="1"/>
</dbReference>
<dbReference type="EMBL" id="JAFBBK010000001">
    <property type="protein sequence ID" value="MBM7415742.1"/>
    <property type="molecule type" value="Genomic_DNA"/>
</dbReference>
<dbReference type="PRINTS" id="PR00040">
    <property type="entry name" value="HTHMERR"/>
</dbReference>
<evidence type="ECO:0000256" key="1">
    <source>
        <dbReference type="ARBA" id="ARBA00023125"/>
    </source>
</evidence>
<dbReference type="Gene3D" id="1.10.1660.10">
    <property type="match status" value="1"/>
</dbReference>
<dbReference type="InterPro" id="IPR047057">
    <property type="entry name" value="MerR_fam"/>
</dbReference>
<dbReference type="Pfam" id="PF13411">
    <property type="entry name" value="MerR_1"/>
    <property type="match status" value="1"/>
</dbReference>
<keyword evidence="4" id="KW-1185">Reference proteome</keyword>
<evidence type="ECO:0000259" key="2">
    <source>
        <dbReference type="PROSITE" id="PS50937"/>
    </source>
</evidence>
<organism evidence="3 4">
    <name type="scientific">Rhodococcoides corynebacterioides</name>
    <dbReference type="NCBI Taxonomy" id="53972"/>
    <lineage>
        <taxon>Bacteria</taxon>
        <taxon>Bacillati</taxon>
        <taxon>Actinomycetota</taxon>
        <taxon>Actinomycetes</taxon>
        <taxon>Mycobacteriales</taxon>
        <taxon>Nocardiaceae</taxon>
        <taxon>Rhodococcoides</taxon>
    </lineage>
</organism>
<dbReference type="GO" id="GO:0003677">
    <property type="term" value="F:DNA binding"/>
    <property type="evidence" value="ECO:0007669"/>
    <property type="project" value="UniProtKB-KW"/>
</dbReference>
<dbReference type="InterPro" id="IPR009061">
    <property type="entry name" value="DNA-bd_dom_put_sf"/>
</dbReference>
<reference evidence="3 4" key="1">
    <citation type="submission" date="2021-01" db="EMBL/GenBank/DDBJ databases">
        <title>Genomics of switchgrass bacterial isolates.</title>
        <authorList>
            <person name="Shade A."/>
        </authorList>
    </citation>
    <scope>NUCLEOTIDE SEQUENCE [LARGE SCALE GENOMIC DNA]</scope>
    <source>
        <strain evidence="3 4">PvP111</strain>
    </source>
</reference>
<proteinExistence type="predicted"/>
<dbReference type="PANTHER" id="PTHR30204">
    <property type="entry name" value="REDOX-CYCLING DRUG-SENSING TRANSCRIPTIONAL ACTIVATOR SOXR"/>
    <property type="match status" value="1"/>
</dbReference>
<sequence>MTEYRIDELAHAAGTTSRNVRAYRERGLLPPPRKRGRVGIYDDSHLARLRLIDILLQRGYTTTHISDFIDGWESGKDLTEVLGLQRALTEPWSTTGEGQSVSVDEAREMLGDPDGVQLSRLVEYGLARVDGDRCTFTDPKLLQGFTSLATYGFGIREVMDIHERLHAAVDGMSKDMISTVKSHIVDRYGEGWIPEGEDVLRATEMLQIMRTLAVDSVHSLLGRTLDRNLQEQLGEYLEVAIDNTSRSDRHTA</sequence>
<evidence type="ECO:0000313" key="4">
    <source>
        <dbReference type="Proteomes" id="UP000703038"/>
    </source>
</evidence>
<dbReference type="PROSITE" id="PS50937">
    <property type="entry name" value="HTH_MERR_2"/>
    <property type="match status" value="1"/>
</dbReference>
<dbReference type="CDD" id="cd04778">
    <property type="entry name" value="HTH_MerR-like_sg2"/>
    <property type="match status" value="1"/>
</dbReference>
<dbReference type="PANTHER" id="PTHR30204:SF93">
    <property type="entry name" value="HTH MERR-TYPE DOMAIN-CONTAINING PROTEIN"/>
    <property type="match status" value="1"/>
</dbReference>
<dbReference type="InterPro" id="IPR000551">
    <property type="entry name" value="MerR-type_HTH_dom"/>
</dbReference>
<gene>
    <name evidence="3" type="ORF">JOE42_002475</name>
</gene>
<accession>A0ABS2KUX3</accession>
<evidence type="ECO:0000313" key="3">
    <source>
        <dbReference type="EMBL" id="MBM7415742.1"/>
    </source>
</evidence>
<feature type="domain" description="HTH merR-type" evidence="2">
    <location>
        <begin position="3"/>
        <end position="71"/>
    </location>
</feature>
<dbReference type="Proteomes" id="UP000703038">
    <property type="component" value="Unassembled WGS sequence"/>
</dbReference>
<dbReference type="RefSeq" id="WP_204868728.1">
    <property type="nucleotide sequence ID" value="NZ_JAFBBK010000001.1"/>
</dbReference>
<comment type="caution">
    <text evidence="3">The sequence shown here is derived from an EMBL/GenBank/DDBJ whole genome shotgun (WGS) entry which is preliminary data.</text>
</comment>